<organism evidence="1 2">
    <name type="scientific">Pyrolobus fumarii (strain DSM 11204 / 1A)</name>
    <dbReference type="NCBI Taxonomy" id="694429"/>
    <lineage>
        <taxon>Archaea</taxon>
        <taxon>Thermoproteota</taxon>
        <taxon>Thermoprotei</taxon>
        <taxon>Desulfurococcales</taxon>
        <taxon>Pyrodictiaceae</taxon>
        <taxon>Pyrolobus</taxon>
    </lineage>
</organism>
<dbReference type="InParanoid" id="G0EDK0"/>
<dbReference type="RefSeq" id="WP_014027481.1">
    <property type="nucleotide sequence ID" value="NC_015931.1"/>
</dbReference>
<keyword evidence="2" id="KW-1185">Reference proteome</keyword>
<sequence length="254" mass="28585">MRIVIVIHPTCASSYRLVKTLAKERLLDRVELVDATDPRTLLRYGAWSVPWVVVNGVPAATDPVEPEEVAAMIRGEYKPETREAREAFRDAVIHSAFAASIAFLNDRLDLVVEPGFVSAALRAPYTHVDAERAAQEILANAKELWREIRDMVARALGVSFVRETWWSRGGNLTQDELLKLVDSGAVRLWLVAKASVGRSGLPWDPRVVNERATPIEGFVRRGATGLLRKVEREQKEILGDEEYWRILRDYIGVS</sequence>
<dbReference type="GeneID" id="11138291"/>
<evidence type="ECO:0000313" key="1">
    <source>
        <dbReference type="EMBL" id="AEM39804.1"/>
    </source>
</evidence>
<dbReference type="EMBL" id="CP002838">
    <property type="protein sequence ID" value="AEM39804.1"/>
    <property type="molecule type" value="Genomic_DNA"/>
</dbReference>
<dbReference type="Proteomes" id="UP000001037">
    <property type="component" value="Chromosome"/>
</dbReference>
<dbReference type="AlphaFoldDB" id="G0EDK0"/>
<accession>G0EDK0</accession>
<dbReference type="OrthoDB" id="31032at2157"/>
<protein>
    <recommendedName>
        <fullName evidence="3">Thioredoxin-like fold domain-containing protein</fullName>
    </recommendedName>
</protein>
<proteinExistence type="predicted"/>
<evidence type="ECO:0008006" key="3">
    <source>
        <dbReference type="Google" id="ProtNLM"/>
    </source>
</evidence>
<dbReference type="HOGENOM" id="CLU_095574_0_0_2"/>
<evidence type="ECO:0000313" key="2">
    <source>
        <dbReference type="Proteomes" id="UP000001037"/>
    </source>
</evidence>
<gene>
    <name evidence="1" type="ordered locus">Pyrfu_1951</name>
</gene>
<dbReference type="KEGG" id="pfm:Pyrfu_1951"/>
<name>G0EDK0_PYRF1</name>
<reference evidence="1 2" key="1">
    <citation type="journal article" date="2011" name="Stand. Genomic Sci.">
        <title>Complete genome sequence of the hyperthermophilic chemolithoautotroph Pyrolobus fumarii type strain (1A).</title>
        <authorList>
            <person name="Anderson I."/>
            <person name="Goker M."/>
            <person name="Nolan M."/>
            <person name="Lucas S."/>
            <person name="Hammon N."/>
            <person name="Deshpande S."/>
            <person name="Cheng J.F."/>
            <person name="Tapia R."/>
            <person name="Han C."/>
            <person name="Goodwin L."/>
            <person name="Pitluck S."/>
            <person name="Huntemann M."/>
            <person name="Liolios K."/>
            <person name="Ivanova N."/>
            <person name="Pagani I."/>
            <person name="Mavromatis K."/>
            <person name="Ovchinikova G."/>
            <person name="Pati A."/>
            <person name="Chen A."/>
            <person name="Palaniappan K."/>
            <person name="Land M."/>
            <person name="Hauser L."/>
            <person name="Brambilla E.M."/>
            <person name="Huber H."/>
            <person name="Yasawong M."/>
            <person name="Rohde M."/>
            <person name="Spring S."/>
            <person name="Abt B."/>
            <person name="Sikorski J."/>
            <person name="Wirth R."/>
            <person name="Detter J.C."/>
            <person name="Woyke T."/>
            <person name="Bristow J."/>
            <person name="Eisen J.A."/>
            <person name="Markowitz V."/>
            <person name="Hugenholtz P."/>
            <person name="Kyrpides N.C."/>
            <person name="Klenk H.P."/>
            <person name="Lapidus A."/>
        </authorList>
    </citation>
    <scope>NUCLEOTIDE SEQUENCE [LARGE SCALE GENOMIC DNA]</scope>
    <source>
        <strain evidence="2">DSM 11204 / 1A</strain>
    </source>
</reference>
<dbReference type="eggNOG" id="arCOG04235">
    <property type="taxonomic scope" value="Archaea"/>
</dbReference>